<dbReference type="PROSITE" id="PS51257">
    <property type="entry name" value="PROKAR_LIPOPROTEIN"/>
    <property type="match status" value="1"/>
</dbReference>
<dbReference type="EMBL" id="JAEDXU010000004">
    <property type="protein sequence ID" value="MBP1046518.1"/>
    <property type="molecule type" value="Genomic_DNA"/>
</dbReference>
<keyword evidence="1" id="KW-0732">Signal</keyword>
<evidence type="ECO:0008006" key="4">
    <source>
        <dbReference type="Google" id="ProtNLM"/>
    </source>
</evidence>
<organism evidence="2 3">
    <name type="scientific">Enterococcus larvae</name>
    <dbReference type="NCBI Taxonomy" id="2794352"/>
    <lineage>
        <taxon>Bacteria</taxon>
        <taxon>Bacillati</taxon>
        <taxon>Bacillota</taxon>
        <taxon>Bacilli</taxon>
        <taxon>Lactobacillales</taxon>
        <taxon>Enterococcaceae</taxon>
        <taxon>Enterococcus</taxon>
    </lineage>
</organism>
<name>A0ABS4CIR1_9ENTE</name>
<evidence type="ECO:0000313" key="3">
    <source>
        <dbReference type="Proteomes" id="UP000673375"/>
    </source>
</evidence>
<reference evidence="2 3" key="1">
    <citation type="submission" date="2020-12" db="EMBL/GenBank/DDBJ databases">
        <title>Vagococcus allomyrinae sp. nov. and Enterococcus lavae sp. nov., isolated from the larvae of Allomyrina dichotoma.</title>
        <authorList>
            <person name="Lee S.D."/>
        </authorList>
    </citation>
    <scope>NUCLEOTIDE SEQUENCE [LARGE SCALE GENOMIC DNA]</scope>
    <source>
        <strain evidence="2 3">BWM-S5</strain>
    </source>
</reference>
<dbReference type="RefSeq" id="WP_209557336.1">
    <property type="nucleotide sequence ID" value="NZ_JAEDXU010000004.1"/>
</dbReference>
<accession>A0ABS4CIR1</accession>
<dbReference type="Proteomes" id="UP000673375">
    <property type="component" value="Unassembled WGS sequence"/>
</dbReference>
<keyword evidence="3" id="KW-1185">Reference proteome</keyword>
<feature type="chain" id="PRO_5045443276" description="Lipoprotein" evidence="1">
    <location>
        <begin position="25"/>
        <end position="246"/>
    </location>
</feature>
<protein>
    <recommendedName>
        <fullName evidence="4">Lipoprotein</fullName>
    </recommendedName>
</protein>
<proteinExistence type="predicted"/>
<evidence type="ECO:0000256" key="1">
    <source>
        <dbReference type="SAM" id="SignalP"/>
    </source>
</evidence>
<gene>
    <name evidence="2" type="ORF">I6N96_09490</name>
</gene>
<comment type="caution">
    <text evidence="2">The sequence shown here is derived from an EMBL/GenBank/DDBJ whole genome shotgun (WGS) entry which is preliminary data.</text>
</comment>
<evidence type="ECO:0000313" key="2">
    <source>
        <dbReference type="EMBL" id="MBP1046518.1"/>
    </source>
</evidence>
<sequence length="246" mass="28358">MKRWTIWIHMLLPILLLSACSQSAKSTVDEPLAENEAAFTWWEERSHAFGSYEYTISDEAKAVSDLEDKFALQLLPSFDSFRSLIKTDFLIDGVTQEPEEFSLYSSDSELNFASLIKFKDQQGQFLSYGTVTVQYHYIERIKKVKLYSQRMEIYNATADNRYNGKDLTKTLTSIGEILKLKDLAQLLKEFSESTAAPEKLAGQDIVIYEDYQKGKQNQLFGKSFGVTYNENGILEKIYVVTYDYRI</sequence>
<feature type="signal peptide" evidence="1">
    <location>
        <begin position="1"/>
        <end position="24"/>
    </location>
</feature>